<dbReference type="EMBL" id="CM046394">
    <property type="protein sequence ID" value="KAI8547522.1"/>
    <property type="molecule type" value="Genomic_DNA"/>
</dbReference>
<evidence type="ECO:0000313" key="1">
    <source>
        <dbReference type="EMBL" id="KAI8547522.1"/>
    </source>
</evidence>
<gene>
    <name evidence="1" type="ORF">RHMOL_Rhmol07G0202400</name>
</gene>
<protein>
    <submittedName>
        <fullName evidence="1">Uncharacterized protein</fullName>
    </submittedName>
</protein>
<accession>A0ACC0N2I2</accession>
<keyword evidence="2" id="KW-1185">Reference proteome</keyword>
<name>A0ACC0N2I2_RHOML</name>
<proteinExistence type="predicted"/>
<organism evidence="1 2">
    <name type="scientific">Rhododendron molle</name>
    <name type="common">Chinese azalea</name>
    <name type="synonym">Azalea mollis</name>
    <dbReference type="NCBI Taxonomy" id="49168"/>
    <lineage>
        <taxon>Eukaryota</taxon>
        <taxon>Viridiplantae</taxon>
        <taxon>Streptophyta</taxon>
        <taxon>Embryophyta</taxon>
        <taxon>Tracheophyta</taxon>
        <taxon>Spermatophyta</taxon>
        <taxon>Magnoliopsida</taxon>
        <taxon>eudicotyledons</taxon>
        <taxon>Gunneridae</taxon>
        <taxon>Pentapetalae</taxon>
        <taxon>asterids</taxon>
        <taxon>Ericales</taxon>
        <taxon>Ericaceae</taxon>
        <taxon>Ericoideae</taxon>
        <taxon>Rhodoreae</taxon>
        <taxon>Rhododendron</taxon>
    </lineage>
</organism>
<evidence type="ECO:0000313" key="2">
    <source>
        <dbReference type="Proteomes" id="UP001062846"/>
    </source>
</evidence>
<reference evidence="1" key="1">
    <citation type="submission" date="2022-02" db="EMBL/GenBank/DDBJ databases">
        <title>Plant Genome Project.</title>
        <authorList>
            <person name="Zhang R.-G."/>
        </authorList>
    </citation>
    <scope>NUCLEOTIDE SEQUENCE</scope>
    <source>
        <strain evidence="1">AT1</strain>
    </source>
</reference>
<sequence length="71" mass="8044">MGVNRFQQLGQLFSATAQAWFPTAQAWFPAIAQASRIPETLASWNSQSRNFGDCKRVSIATGGIHWRYVQW</sequence>
<comment type="caution">
    <text evidence="1">The sequence shown here is derived from an EMBL/GenBank/DDBJ whole genome shotgun (WGS) entry which is preliminary data.</text>
</comment>
<dbReference type="Proteomes" id="UP001062846">
    <property type="component" value="Chromosome 7"/>
</dbReference>